<gene>
    <name evidence="2" type="ORF">VP01_5070g1</name>
</gene>
<evidence type="ECO:0000313" key="2">
    <source>
        <dbReference type="EMBL" id="KNZ49349.1"/>
    </source>
</evidence>
<accession>A0A0L6ULG2</accession>
<keyword evidence="1" id="KW-0812">Transmembrane</keyword>
<feature type="transmembrane region" description="Helical" evidence="1">
    <location>
        <begin position="299"/>
        <end position="319"/>
    </location>
</feature>
<organism evidence="2 3">
    <name type="scientific">Puccinia sorghi</name>
    <dbReference type="NCBI Taxonomy" id="27349"/>
    <lineage>
        <taxon>Eukaryota</taxon>
        <taxon>Fungi</taxon>
        <taxon>Dikarya</taxon>
        <taxon>Basidiomycota</taxon>
        <taxon>Pucciniomycotina</taxon>
        <taxon>Pucciniomycetes</taxon>
        <taxon>Pucciniales</taxon>
        <taxon>Pucciniaceae</taxon>
        <taxon>Puccinia</taxon>
    </lineage>
</organism>
<keyword evidence="3" id="KW-1185">Reference proteome</keyword>
<dbReference type="AlphaFoldDB" id="A0A0L6ULG2"/>
<keyword evidence="1" id="KW-1133">Transmembrane helix</keyword>
<keyword evidence="1" id="KW-0472">Membrane</keyword>
<evidence type="ECO:0000256" key="1">
    <source>
        <dbReference type="SAM" id="Phobius"/>
    </source>
</evidence>
<protein>
    <submittedName>
        <fullName evidence="2">Uncharacterized protein</fullName>
    </submittedName>
</protein>
<sequence length="338" mass="38173">MATKVKPAGQRSPMMSTMVVSVYLLTNTVNDFLAIISPKCWIGGLVRYSSHRGYIRNFTISLFTIDSHSIVNPDSFLARSSPTRHSSGCLSSAWMIVQLEMLQESTIPTWTQSFSMLITTTLQTHSQHCRASESTHFYVVCISDIHNKSNKYVKYMCLYSRSPVNINSDCLNTYFSNHATPGGFRFCDQASSYHYLQSTHSPTCHDSHPYGSGRLFLQTKPPSSLLIINFQPSKVCCSLLGTLHPQHSGLGLCLQVARYLHSIPSETCLLLSFVSCHAPFQFKHPPRKMNLWWLARHRLCVVFGLSFLPACFNHFFLVYSPLFPCLFDLNPNLHPAAF</sequence>
<dbReference type="VEuPathDB" id="FungiDB:VP01_5070g1"/>
<dbReference type="EMBL" id="LAVV01010243">
    <property type="protein sequence ID" value="KNZ49349.1"/>
    <property type="molecule type" value="Genomic_DNA"/>
</dbReference>
<reference evidence="2 3" key="1">
    <citation type="submission" date="2015-08" db="EMBL/GenBank/DDBJ databases">
        <title>Next Generation Sequencing and Analysis of the Genome of Puccinia sorghi L Schw, the Causal Agent of Maize Common Rust.</title>
        <authorList>
            <person name="Rochi L."/>
            <person name="Burguener G."/>
            <person name="Darino M."/>
            <person name="Turjanski A."/>
            <person name="Kreff E."/>
            <person name="Dieguez M.J."/>
            <person name="Sacco F."/>
        </authorList>
    </citation>
    <scope>NUCLEOTIDE SEQUENCE [LARGE SCALE GENOMIC DNA]</scope>
    <source>
        <strain evidence="2 3">RO10H11247</strain>
    </source>
</reference>
<dbReference type="Proteomes" id="UP000037035">
    <property type="component" value="Unassembled WGS sequence"/>
</dbReference>
<evidence type="ECO:0000313" key="3">
    <source>
        <dbReference type="Proteomes" id="UP000037035"/>
    </source>
</evidence>
<name>A0A0L6ULG2_9BASI</name>
<comment type="caution">
    <text evidence="2">The sequence shown here is derived from an EMBL/GenBank/DDBJ whole genome shotgun (WGS) entry which is preliminary data.</text>
</comment>
<proteinExistence type="predicted"/>